<proteinExistence type="predicted"/>
<name>A0A6C2UMU8_9BACT</name>
<gene>
    <name evidence="1" type="ORF">SCARR_03542</name>
</gene>
<organism evidence="1 2">
    <name type="scientific">Pontiella sulfatireligans</name>
    <dbReference type="NCBI Taxonomy" id="2750658"/>
    <lineage>
        <taxon>Bacteria</taxon>
        <taxon>Pseudomonadati</taxon>
        <taxon>Kiritimatiellota</taxon>
        <taxon>Kiritimatiellia</taxon>
        <taxon>Kiritimatiellales</taxon>
        <taxon>Pontiellaceae</taxon>
        <taxon>Pontiella</taxon>
    </lineage>
</organism>
<keyword evidence="2" id="KW-1185">Reference proteome</keyword>
<accession>A0A6C2UMU8</accession>
<sequence>MNVRSDLHEMLIELKKTKSYFSIADVKSALEKGAGESVPDSTVKTYLSKFMADGTVHDAGKGWYSKIAEPLKLDAKPLEPITKLLAEDFPLLEVSCWSTEQINPFMHHLLSRFTVFVYTLPDALDVVGDALRDAGHNVLVNPTASEIERLYQKTENPVLVRPAVTKEPSAVAGMAPPEKLLVDLLFENNKLSIMEPSEAEDAVRRAVEAGRVNISSLLSYAKRRRITVVV</sequence>
<dbReference type="RefSeq" id="WP_136062926.1">
    <property type="nucleotide sequence ID" value="NZ_CAAHFH010000002.1"/>
</dbReference>
<reference evidence="1 2" key="1">
    <citation type="submission" date="2019-04" db="EMBL/GenBank/DDBJ databases">
        <authorList>
            <person name="Van Vliet M D."/>
        </authorList>
    </citation>
    <scope>NUCLEOTIDE SEQUENCE [LARGE SCALE GENOMIC DNA]</scope>
    <source>
        <strain evidence="1 2">F21</strain>
    </source>
</reference>
<protein>
    <submittedName>
        <fullName evidence="1">Uncharacterized protein</fullName>
    </submittedName>
</protein>
<dbReference type="Proteomes" id="UP000346198">
    <property type="component" value="Unassembled WGS sequence"/>
</dbReference>
<dbReference type="Pfam" id="PF20217">
    <property type="entry name" value="DUF6577"/>
    <property type="match status" value="1"/>
</dbReference>
<dbReference type="InterPro" id="IPR046484">
    <property type="entry name" value="DUF6577"/>
</dbReference>
<dbReference type="AlphaFoldDB" id="A0A6C2UMU8"/>
<dbReference type="EMBL" id="CAAHFH010000002">
    <property type="protein sequence ID" value="VGO21468.1"/>
    <property type="molecule type" value="Genomic_DNA"/>
</dbReference>
<evidence type="ECO:0000313" key="2">
    <source>
        <dbReference type="Proteomes" id="UP000346198"/>
    </source>
</evidence>
<evidence type="ECO:0000313" key="1">
    <source>
        <dbReference type="EMBL" id="VGO21468.1"/>
    </source>
</evidence>